<dbReference type="InterPro" id="IPR000639">
    <property type="entry name" value="Epox_hydrolase-like"/>
</dbReference>
<dbReference type="RefSeq" id="WP_166396239.1">
    <property type="nucleotide sequence ID" value="NZ_CP045121.1"/>
</dbReference>
<reference evidence="2 3" key="1">
    <citation type="submission" date="2019-10" db="EMBL/GenBank/DDBJ databases">
        <title>Rubrobacter sp nov SCSIO 52915 isolated from a deep-sea sediment in the South China Sea.</title>
        <authorList>
            <person name="Chen R.W."/>
        </authorList>
    </citation>
    <scope>NUCLEOTIDE SEQUENCE [LARGE SCALE GENOMIC DNA]</scope>
    <source>
        <strain evidence="2 3">SCSIO 52915</strain>
    </source>
</reference>
<dbReference type="GO" id="GO:0080031">
    <property type="term" value="F:methyl salicylate esterase activity"/>
    <property type="evidence" value="ECO:0007669"/>
    <property type="project" value="TreeGrafter"/>
</dbReference>
<dbReference type="GO" id="GO:0080030">
    <property type="term" value="F:methyl indole-3-acetate esterase activity"/>
    <property type="evidence" value="ECO:0007669"/>
    <property type="project" value="TreeGrafter"/>
</dbReference>
<dbReference type="GO" id="GO:0009694">
    <property type="term" value="P:jasmonic acid metabolic process"/>
    <property type="evidence" value="ECO:0007669"/>
    <property type="project" value="TreeGrafter"/>
</dbReference>
<dbReference type="AlphaFoldDB" id="A0A6G8PWH0"/>
<dbReference type="SUPFAM" id="SSF53474">
    <property type="entry name" value="alpha/beta-Hydrolases"/>
    <property type="match status" value="1"/>
</dbReference>
<evidence type="ECO:0000313" key="3">
    <source>
        <dbReference type="Proteomes" id="UP000502706"/>
    </source>
</evidence>
<dbReference type="InterPro" id="IPR000073">
    <property type="entry name" value="AB_hydrolase_1"/>
</dbReference>
<keyword evidence="2" id="KW-0378">Hydrolase</keyword>
<dbReference type="InterPro" id="IPR029058">
    <property type="entry name" value="AB_hydrolase_fold"/>
</dbReference>
<accession>A0A6G8PWH0</accession>
<dbReference type="EMBL" id="CP045121">
    <property type="protein sequence ID" value="QIN78558.1"/>
    <property type="molecule type" value="Genomic_DNA"/>
</dbReference>
<dbReference type="GO" id="GO:0080032">
    <property type="term" value="F:methyl jasmonate esterase activity"/>
    <property type="evidence" value="ECO:0007669"/>
    <property type="project" value="TreeGrafter"/>
</dbReference>
<protein>
    <submittedName>
        <fullName evidence="2">Alpha/beta fold hydrolase</fullName>
    </submittedName>
</protein>
<organism evidence="2 3">
    <name type="scientific">Rubrobacter marinus</name>
    <dbReference type="NCBI Taxonomy" id="2653852"/>
    <lineage>
        <taxon>Bacteria</taxon>
        <taxon>Bacillati</taxon>
        <taxon>Actinomycetota</taxon>
        <taxon>Rubrobacteria</taxon>
        <taxon>Rubrobacterales</taxon>
        <taxon>Rubrobacteraceae</taxon>
        <taxon>Rubrobacter</taxon>
    </lineage>
</organism>
<dbReference type="PRINTS" id="PR00412">
    <property type="entry name" value="EPOXHYDRLASE"/>
</dbReference>
<dbReference type="Gene3D" id="3.40.50.1820">
    <property type="entry name" value="alpha/beta hydrolase"/>
    <property type="match status" value="1"/>
</dbReference>
<dbReference type="PRINTS" id="PR00111">
    <property type="entry name" value="ABHYDROLASE"/>
</dbReference>
<dbReference type="Proteomes" id="UP000502706">
    <property type="component" value="Chromosome"/>
</dbReference>
<dbReference type="InterPro" id="IPR045889">
    <property type="entry name" value="MES/HNL"/>
</dbReference>
<sequence>MSTFVLVHGAWHGAWCWEKVTPLLEDAGHEVVVPDLPGHGEDATSVSELSMQDYADRVVRVLDEQPEPVVLVGHSMGGLVISLAAEARPDRVKKLVYLTGFLLEDGKTLLSVAENDGEAIVLPNLVPNEDGSAFTVNNIKEVFYGDCSHDDVARAQTRLVPEPAFAFGTPVAVTEGNFGRVPRAYVECVGDRAIGISAQRGMREKLPCETVVSMGTSHSPFFSAPEELAGHLVALA</sequence>
<keyword evidence="3" id="KW-1185">Reference proteome</keyword>
<dbReference type="KEGG" id="rmar:GBA65_08530"/>
<evidence type="ECO:0000313" key="2">
    <source>
        <dbReference type="EMBL" id="QIN78558.1"/>
    </source>
</evidence>
<feature type="domain" description="AB hydrolase-1" evidence="1">
    <location>
        <begin position="4"/>
        <end position="229"/>
    </location>
</feature>
<gene>
    <name evidence="2" type="ORF">GBA65_08530</name>
</gene>
<dbReference type="PANTHER" id="PTHR10992">
    <property type="entry name" value="METHYLESTERASE FAMILY MEMBER"/>
    <property type="match status" value="1"/>
</dbReference>
<proteinExistence type="predicted"/>
<name>A0A6G8PWH0_9ACTN</name>
<dbReference type="Pfam" id="PF12697">
    <property type="entry name" value="Abhydrolase_6"/>
    <property type="match status" value="1"/>
</dbReference>
<dbReference type="PANTHER" id="PTHR10992:SF872">
    <property type="entry name" value="METHYLESTERASE 11, CHLOROPLASTIC-RELATED"/>
    <property type="match status" value="1"/>
</dbReference>
<evidence type="ECO:0000259" key="1">
    <source>
        <dbReference type="Pfam" id="PF12697"/>
    </source>
</evidence>
<dbReference type="GO" id="GO:0009696">
    <property type="term" value="P:salicylic acid metabolic process"/>
    <property type="evidence" value="ECO:0007669"/>
    <property type="project" value="TreeGrafter"/>
</dbReference>